<feature type="transmembrane region" description="Helical" evidence="1">
    <location>
        <begin position="52"/>
        <end position="74"/>
    </location>
</feature>
<protein>
    <submittedName>
        <fullName evidence="2">Uncharacterized protein</fullName>
    </submittedName>
</protein>
<reference evidence="3" key="1">
    <citation type="submission" date="2016-10" db="EMBL/GenBank/DDBJ databases">
        <authorList>
            <person name="Varghese N."/>
            <person name="Submissions S."/>
        </authorList>
    </citation>
    <scope>NUCLEOTIDE SEQUENCE [LARGE SCALE GENOMIC DNA]</scope>
    <source>
        <strain evidence="3">B4,CECT 8067,JCM 17497</strain>
    </source>
</reference>
<organism evidence="2 3">
    <name type="scientific">Natronorubrum texcoconense</name>
    <dbReference type="NCBI Taxonomy" id="1095776"/>
    <lineage>
        <taxon>Archaea</taxon>
        <taxon>Methanobacteriati</taxon>
        <taxon>Methanobacteriota</taxon>
        <taxon>Stenosarchaea group</taxon>
        <taxon>Halobacteria</taxon>
        <taxon>Halobacteriales</taxon>
        <taxon>Natrialbaceae</taxon>
        <taxon>Natronorubrum</taxon>
    </lineage>
</organism>
<dbReference type="AlphaFoldDB" id="A0A1G8TRB1"/>
<evidence type="ECO:0000256" key="1">
    <source>
        <dbReference type="SAM" id="Phobius"/>
    </source>
</evidence>
<keyword evidence="3" id="KW-1185">Reference proteome</keyword>
<name>A0A1G8TRB1_9EURY</name>
<dbReference type="EMBL" id="FNFE01000001">
    <property type="protein sequence ID" value="SDJ44061.1"/>
    <property type="molecule type" value="Genomic_DNA"/>
</dbReference>
<keyword evidence="1" id="KW-0472">Membrane</keyword>
<dbReference type="STRING" id="1095776.SAMN04515672_0571"/>
<feature type="transmembrane region" description="Helical" evidence="1">
    <location>
        <begin position="126"/>
        <end position="146"/>
    </location>
</feature>
<gene>
    <name evidence="2" type="ORF">SAMN04515672_0571</name>
</gene>
<feature type="transmembrane region" description="Helical" evidence="1">
    <location>
        <begin position="86"/>
        <end position="106"/>
    </location>
</feature>
<dbReference type="RefSeq" id="WP_090303089.1">
    <property type="nucleotide sequence ID" value="NZ_FNFE01000001.1"/>
</dbReference>
<keyword evidence="1" id="KW-0812">Transmembrane</keyword>
<keyword evidence="1" id="KW-1133">Transmembrane helix</keyword>
<evidence type="ECO:0000313" key="3">
    <source>
        <dbReference type="Proteomes" id="UP000198882"/>
    </source>
</evidence>
<proteinExistence type="predicted"/>
<accession>A0A1G8TRB1</accession>
<feature type="transmembrane region" description="Helical" evidence="1">
    <location>
        <begin position="20"/>
        <end position="40"/>
    </location>
</feature>
<dbReference type="OrthoDB" id="142099at2157"/>
<evidence type="ECO:0000313" key="2">
    <source>
        <dbReference type="EMBL" id="SDJ44061.1"/>
    </source>
</evidence>
<dbReference type="Proteomes" id="UP000198882">
    <property type="component" value="Unassembled WGS sequence"/>
</dbReference>
<sequence length="148" mass="15906">MSSPSRMPAAQRQSVRPAAIVYPLGLWVAMAALAVANGIFRETVIIPQVGAYSGHLISTALLVVAILALSAGYFAYTTIDYVRTELLLVGMIWVLLTVGFEFLVGYLEGIPVSETVAQYDVLGGQVWIVVPLSLLVAPLLFGTYFGRT</sequence>